<gene>
    <name evidence="2" type="ORF">ANE_LOCUS6543</name>
</gene>
<evidence type="ECO:0000313" key="3">
    <source>
        <dbReference type="Proteomes" id="UP000489600"/>
    </source>
</evidence>
<proteinExistence type="predicted"/>
<accession>A0A565B344</accession>
<comment type="caution">
    <text evidence="2">The sequence shown here is derived from an EMBL/GenBank/DDBJ whole genome shotgun (WGS) entry which is preliminary data.</text>
</comment>
<reference evidence="2" key="1">
    <citation type="submission" date="2019-07" db="EMBL/GenBank/DDBJ databases">
        <authorList>
            <person name="Dittberner H."/>
        </authorList>
    </citation>
    <scope>NUCLEOTIDE SEQUENCE [LARGE SCALE GENOMIC DNA]</scope>
</reference>
<name>A0A565B344_9BRAS</name>
<keyword evidence="3" id="KW-1185">Reference proteome</keyword>
<keyword evidence="1" id="KW-0732">Signal</keyword>
<dbReference type="EMBL" id="CABITT030000003">
    <property type="protein sequence ID" value="VVA96098.1"/>
    <property type="molecule type" value="Genomic_DNA"/>
</dbReference>
<feature type="signal peptide" evidence="1">
    <location>
        <begin position="1"/>
        <end position="22"/>
    </location>
</feature>
<dbReference type="AlphaFoldDB" id="A0A565B344"/>
<feature type="chain" id="PRO_5022168185" evidence="1">
    <location>
        <begin position="23"/>
        <end position="128"/>
    </location>
</feature>
<organism evidence="2 3">
    <name type="scientific">Arabis nemorensis</name>
    <dbReference type="NCBI Taxonomy" id="586526"/>
    <lineage>
        <taxon>Eukaryota</taxon>
        <taxon>Viridiplantae</taxon>
        <taxon>Streptophyta</taxon>
        <taxon>Embryophyta</taxon>
        <taxon>Tracheophyta</taxon>
        <taxon>Spermatophyta</taxon>
        <taxon>Magnoliopsida</taxon>
        <taxon>eudicotyledons</taxon>
        <taxon>Gunneridae</taxon>
        <taxon>Pentapetalae</taxon>
        <taxon>rosids</taxon>
        <taxon>malvids</taxon>
        <taxon>Brassicales</taxon>
        <taxon>Brassicaceae</taxon>
        <taxon>Arabideae</taxon>
        <taxon>Arabis</taxon>
    </lineage>
</organism>
<evidence type="ECO:0000313" key="2">
    <source>
        <dbReference type="EMBL" id="VVA96098.1"/>
    </source>
</evidence>
<evidence type="ECO:0000256" key="1">
    <source>
        <dbReference type="SAM" id="SignalP"/>
    </source>
</evidence>
<sequence length="128" mass="14367">MAKISFLLFVVALIAFLNVYEARRVVKIDEALANDLLKAEAMIEEDLKAKKTSIQDLSSEVKTLSKSEHMLNQLGDAYKKNMDLAPYEKKLKKFSRVVKVKKAPAKNKKPVSIIQSILKDFGLNGGKE</sequence>
<protein>
    <submittedName>
        <fullName evidence="2">Uncharacterized protein</fullName>
    </submittedName>
</protein>
<dbReference type="OrthoDB" id="1103294at2759"/>
<dbReference type="Proteomes" id="UP000489600">
    <property type="component" value="Unassembled WGS sequence"/>
</dbReference>